<dbReference type="GO" id="GO:0016491">
    <property type="term" value="F:oxidoreductase activity"/>
    <property type="evidence" value="ECO:0007669"/>
    <property type="project" value="UniProtKB-KW"/>
</dbReference>
<comment type="caution">
    <text evidence="3">The sequence shown here is derived from an EMBL/GenBank/DDBJ whole genome shotgun (WGS) entry which is preliminary data.</text>
</comment>
<evidence type="ECO:0000313" key="4">
    <source>
        <dbReference type="Proteomes" id="UP000317288"/>
    </source>
</evidence>
<organism evidence="3 4">
    <name type="scientific">Vreelandella titanicae</name>
    <dbReference type="NCBI Taxonomy" id="664683"/>
    <lineage>
        <taxon>Bacteria</taxon>
        <taxon>Pseudomonadati</taxon>
        <taxon>Pseudomonadota</taxon>
        <taxon>Gammaproteobacteria</taxon>
        <taxon>Oceanospirillales</taxon>
        <taxon>Halomonadaceae</taxon>
        <taxon>Vreelandella</taxon>
    </lineage>
</organism>
<name>A0A558J850_9GAMM</name>
<dbReference type="InterPro" id="IPR036188">
    <property type="entry name" value="FAD/NAD-bd_sf"/>
</dbReference>
<protein>
    <submittedName>
        <fullName evidence="3">FAD-binding oxidoreductase</fullName>
    </submittedName>
</protein>
<gene>
    <name evidence="3" type="ORF">FQP89_10075</name>
</gene>
<dbReference type="Proteomes" id="UP000317288">
    <property type="component" value="Unassembled WGS sequence"/>
</dbReference>
<dbReference type="Gene3D" id="3.50.50.60">
    <property type="entry name" value="FAD/NAD(P)-binding domain"/>
    <property type="match status" value="1"/>
</dbReference>
<dbReference type="SUPFAM" id="SSF51905">
    <property type="entry name" value="FAD/NAD(P)-binding domain"/>
    <property type="match status" value="1"/>
</dbReference>
<evidence type="ECO:0000256" key="1">
    <source>
        <dbReference type="ARBA" id="ARBA00023002"/>
    </source>
</evidence>
<dbReference type="AlphaFoldDB" id="A0A558J850"/>
<reference evidence="3 4" key="1">
    <citation type="submission" date="2019-07" db="EMBL/GenBank/DDBJ databases">
        <title>Diversity of Bacteria from Kongsfjorden, Arctic.</title>
        <authorList>
            <person name="Yu Y."/>
        </authorList>
    </citation>
    <scope>NUCLEOTIDE SEQUENCE [LARGE SCALE GENOMIC DNA]</scope>
    <source>
        <strain evidence="3 4">SM1922</strain>
    </source>
</reference>
<proteinExistence type="predicted"/>
<feature type="domain" description="FAD dependent oxidoreductase" evidence="2">
    <location>
        <begin position="34"/>
        <end position="390"/>
    </location>
</feature>
<dbReference type="EMBL" id="VNFE01000003">
    <property type="protein sequence ID" value="TVU89692.1"/>
    <property type="molecule type" value="Genomic_DNA"/>
</dbReference>
<keyword evidence="1" id="KW-0560">Oxidoreductase</keyword>
<dbReference type="PANTHER" id="PTHR13847">
    <property type="entry name" value="SARCOSINE DEHYDROGENASE-RELATED"/>
    <property type="match status" value="1"/>
</dbReference>
<dbReference type="RefSeq" id="WP_144810797.1">
    <property type="nucleotide sequence ID" value="NZ_VNFE01000003.1"/>
</dbReference>
<dbReference type="Gene3D" id="3.30.9.10">
    <property type="entry name" value="D-Amino Acid Oxidase, subunit A, domain 2"/>
    <property type="match status" value="1"/>
</dbReference>
<dbReference type="Pfam" id="PF01266">
    <property type="entry name" value="DAO"/>
    <property type="match status" value="1"/>
</dbReference>
<evidence type="ECO:0000259" key="2">
    <source>
        <dbReference type="Pfam" id="PF01266"/>
    </source>
</evidence>
<dbReference type="InterPro" id="IPR006076">
    <property type="entry name" value="FAD-dep_OxRdtase"/>
</dbReference>
<evidence type="ECO:0000313" key="3">
    <source>
        <dbReference type="EMBL" id="TVU89692.1"/>
    </source>
</evidence>
<sequence>MSGPQPGSPIASLWRDTTSTASDFASLSSDKTVDVAIIGGGYTGLTAAHRLAERGVHAIVVDANPIGWGASGRNGGVVSAKFRLSFPSIAQAHGMPVATAMHRLCHDSVDEVEALIQDYGLESARFTRCGNLRCAHTAKALDAITEEAQWMRREMGDDSLRCLSPGEVAEETGSQAFKGGVLGLGVGTLHPLDYVRGLAAGLNQRHGEIVFERTPATSIRRLDDGVHITTPSGEIKARQVILATNAYSDITPVSAAIKTRLVPFRSSIIATNPLPEALQNYLLVKDRSYGETRRMMRWFRKVDGRIVFGGRGAFGKRDSQAAFDSLQSAMVSLFPALVDIGIAYRWSGHVGMTLDALPHVGRFDDRVCYAAGYNGAGVAMSTLLGRFAADYAMGESPDLALLAAERLKAVPFYPLREVGIRLVAGYYQFLDAIGR</sequence>
<accession>A0A558J850</accession>
<dbReference type="GO" id="GO:0005737">
    <property type="term" value="C:cytoplasm"/>
    <property type="evidence" value="ECO:0007669"/>
    <property type="project" value="TreeGrafter"/>
</dbReference>
<dbReference type="PANTHER" id="PTHR13847:SF281">
    <property type="entry name" value="FAD DEPENDENT OXIDOREDUCTASE DOMAIN-CONTAINING PROTEIN"/>
    <property type="match status" value="1"/>
</dbReference>